<dbReference type="AlphaFoldDB" id="U2ZEU9"/>
<dbReference type="eggNOG" id="COG1868">
    <property type="taxonomic scope" value="Bacteria"/>
</dbReference>
<dbReference type="InterPro" id="IPR036429">
    <property type="entry name" value="SpoA-like_sf"/>
</dbReference>
<evidence type="ECO:0000313" key="2">
    <source>
        <dbReference type="EMBL" id="GAD66221.1"/>
    </source>
</evidence>
<dbReference type="STRING" id="1219065.VPR01S_03_01300"/>
<organism evidence="2 3">
    <name type="scientific">Vibrio proteolyticus NBRC 13287</name>
    <dbReference type="NCBI Taxonomy" id="1219065"/>
    <lineage>
        <taxon>Bacteria</taxon>
        <taxon>Pseudomonadati</taxon>
        <taxon>Pseudomonadota</taxon>
        <taxon>Gammaproteobacteria</taxon>
        <taxon>Vibrionales</taxon>
        <taxon>Vibrionaceae</taxon>
        <taxon>Vibrio</taxon>
    </lineage>
</organism>
<evidence type="ECO:0000313" key="3">
    <source>
        <dbReference type="Proteomes" id="UP000016570"/>
    </source>
</evidence>
<dbReference type="Gene3D" id="2.30.330.10">
    <property type="entry name" value="SpoA-like"/>
    <property type="match status" value="1"/>
</dbReference>
<dbReference type="Proteomes" id="UP000016570">
    <property type="component" value="Unassembled WGS sequence"/>
</dbReference>
<evidence type="ECO:0000259" key="1">
    <source>
        <dbReference type="Pfam" id="PF01052"/>
    </source>
</evidence>
<protein>
    <recommendedName>
        <fullName evidence="1">Flagellar motor switch protein FliN-like C-terminal domain-containing protein</fullName>
    </recommendedName>
</protein>
<dbReference type="InterPro" id="IPR001543">
    <property type="entry name" value="FliN-like_C"/>
</dbReference>
<keyword evidence="3" id="KW-1185">Reference proteome</keyword>
<accession>U2ZEU9</accession>
<dbReference type="SUPFAM" id="SSF101801">
    <property type="entry name" value="Surface presentation of antigens (SPOA)"/>
    <property type="match status" value="1"/>
</dbReference>
<dbReference type="EMBL" id="BATJ01000003">
    <property type="protein sequence ID" value="GAD66221.1"/>
    <property type="molecule type" value="Genomic_DNA"/>
</dbReference>
<sequence length="272" mass="30812">MEPQIHKSISEPKPLSVELLGKPIHIVRDKLENIIQDSSHCLVNELQHWLNTNQVEVVFNQVSLHTLAPLEMDKSLTSVCRHQQGGLVYVYCDTPLLIKLADRFYNADLERSKGTLTSSDLRLQERMTRHIIDWIAPGDMWRNSDFELSYGIGLKTTLDIHFGEHSGTLTMVFDSQLIQTLIDQLDLHQQDDLHDPFCHALESAPVKLNVLLSKKTLPLSDVLNLAPNDIMPIELLSTVPVSIGNERLFTGRVAEQEGQLVLILNDDKESLR</sequence>
<comment type="caution">
    <text evidence="2">The sequence shown here is derived from an EMBL/GenBank/DDBJ whole genome shotgun (WGS) entry which is preliminary data.</text>
</comment>
<reference evidence="2 3" key="1">
    <citation type="submission" date="2013-09" db="EMBL/GenBank/DDBJ databases">
        <title>Whole genome shotgun sequence of Vibrio proteolyticus NBRC 13287.</title>
        <authorList>
            <person name="Isaki S."/>
            <person name="Hosoyama A."/>
            <person name="Numata M."/>
            <person name="Hashimoto M."/>
            <person name="Hosoyama Y."/>
            <person name="Tsuchikane K."/>
            <person name="Noguchi M."/>
            <person name="Hirakata S."/>
            <person name="Ichikawa N."/>
            <person name="Ohji S."/>
            <person name="Yamazoe A."/>
            <person name="Fujita N."/>
        </authorList>
    </citation>
    <scope>NUCLEOTIDE SEQUENCE [LARGE SCALE GENOMIC DNA]</scope>
    <source>
        <strain evidence="2 3">NBRC 13287</strain>
    </source>
</reference>
<feature type="domain" description="Flagellar motor switch protein FliN-like C-terminal" evidence="1">
    <location>
        <begin position="200"/>
        <end position="262"/>
    </location>
</feature>
<gene>
    <name evidence="2" type="ORF">VPR01S_03_01300</name>
</gene>
<dbReference type="Pfam" id="PF01052">
    <property type="entry name" value="FliMN_C"/>
    <property type="match status" value="1"/>
</dbReference>
<name>U2ZEU9_VIBPR</name>
<dbReference type="RefSeq" id="WP_021704211.1">
    <property type="nucleotide sequence ID" value="NZ_BATJ01000003.1"/>
</dbReference>
<proteinExistence type="predicted"/>